<evidence type="ECO:0000256" key="1">
    <source>
        <dbReference type="SAM" id="SignalP"/>
    </source>
</evidence>
<proteinExistence type="predicted"/>
<dbReference type="PROSITE" id="PS50846">
    <property type="entry name" value="HMA_2"/>
    <property type="match status" value="1"/>
</dbReference>
<dbReference type="SUPFAM" id="SSF55008">
    <property type="entry name" value="HMA, heavy metal-associated domain"/>
    <property type="match status" value="1"/>
</dbReference>
<dbReference type="Pfam" id="PF00403">
    <property type="entry name" value="HMA"/>
    <property type="match status" value="1"/>
</dbReference>
<dbReference type="GO" id="GO:0046872">
    <property type="term" value="F:metal ion binding"/>
    <property type="evidence" value="ECO:0007669"/>
    <property type="project" value="InterPro"/>
</dbReference>
<dbReference type="InterPro" id="IPR036163">
    <property type="entry name" value="HMA_dom_sf"/>
</dbReference>
<name>A0A517TSH0_9BACT</name>
<reference evidence="3 4" key="1">
    <citation type="submission" date="2019-02" db="EMBL/GenBank/DDBJ databases">
        <title>Deep-cultivation of Planctomycetes and their phenomic and genomic characterization uncovers novel biology.</title>
        <authorList>
            <person name="Wiegand S."/>
            <person name="Jogler M."/>
            <person name="Boedeker C."/>
            <person name="Pinto D."/>
            <person name="Vollmers J."/>
            <person name="Rivas-Marin E."/>
            <person name="Kohn T."/>
            <person name="Peeters S.H."/>
            <person name="Heuer A."/>
            <person name="Rast P."/>
            <person name="Oberbeckmann S."/>
            <person name="Bunk B."/>
            <person name="Jeske O."/>
            <person name="Meyerdierks A."/>
            <person name="Storesund J.E."/>
            <person name="Kallscheuer N."/>
            <person name="Luecker S."/>
            <person name="Lage O.M."/>
            <person name="Pohl T."/>
            <person name="Merkel B.J."/>
            <person name="Hornburger P."/>
            <person name="Mueller R.-W."/>
            <person name="Bruemmer F."/>
            <person name="Labrenz M."/>
            <person name="Spormann A.M."/>
            <person name="Op den Camp H."/>
            <person name="Overmann J."/>
            <person name="Amann R."/>
            <person name="Jetten M.S.M."/>
            <person name="Mascher T."/>
            <person name="Medema M.H."/>
            <person name="Devos D.P."/>
            <person name="Kaster A.-K."/>
            <person name="Ovreas L."/>
            <person name="Rohde M."/>
            <person name="Galperin M.Y."/>
            <person name="Jogler C."/>
        </authorList>
    </citation>
    <scope>NUCLEOTIDE SEQUENCE [LARGE SCALE GENOMIC DNA]</scope>
    <source>
        <strain evidence="3 4">I41</strain>
    </source>
</reference>
<keyword evidence="1" id="KW-0732">Signal</keyword>
<evidence type="ECO:0000313" key="4">
    <source>
        <dbReference type="Proteomes" id="UP000317909"/>
    </source>
</evidence>
<dbReference type="EMBL" id="CP036339">
    <property type="protein sequence ID" value="QDT71322.1"/>
    <property type="molecule type" value="Genomic_DNA"/>
</dbReference>
<feature type="signal peptide" evidence="1">
    <location>
        <begin position="1"/>
        <end position="27"/>
    </location>
</feature>
<dbReference type="InterPro" id="IPR006121">
    <property type="entry name" value="HMA_dom"/>
</dbReference>
<dbReference type="OrthoDB" id="268695at2"/>
<organism evidence="3 4">
    <name type="scientific">Lacipirellula limnantheis</name>
    <dbReference type="NCBI Taxonomy" id="2528024"/>
    <lineage>
        <taxon>Bacteria</taxon>
        <taxon>Pseudomonadati</taxon>
        <taxon>Planctomycetota</taxon>
        <taxon>Planctomycetia</taxon>
        <taxon>Pirellulales</taxon>
        <taxon>Lacipirellulaceae</taxon>
        <taxon>Lacipirellula</taxon>
    </lineage>
</organism>
<accession>A0A517TSH0</accession>
<feature type="chain" id="PRO_5021777781" evidence="1">
    <location>
        <begin position="28"/>
        <end position="223"/>
    </location>
</feature>
<evidence type="ECO:0000313" key="3">
    <source>
        <dbReference type="EMBL" id="QDT71322.1"/>
    </source>
</evidence>
<feature type="domain" description="HMA" evidence="2">
    <location>
        <begin position="36"/>
        <end position="103"/>
    </location>
</feature>
<protein>
    <submittedName>
        <fullName evidence="3">Heavy-metal-associated domain protein</fullName>
    </submittedName>
</protein>
<dbReference type="KEGG" id="llh:I41_04790"/>
<sequence precursor="true">MRRFLTGGVNRLAIVLLSFTASGISTARPVVAADVVTYEITADEMCCGGCAKKVAAQLYTAPGVSNVKANVAGRTVTITAKPSPKLTMEKLWSAVEKGKGKPSKLVSPEATYTLTPLDPATQQASAGVYTVVVLDLKANGVADKVGRELQTIRGVKTVVLHLDQDALVVESHPGVQLSPFALASAVERSGQQPSAIVGSYGQLTIEPSTAKVSARQATKGSVR</sequence>
<keyword evidence="4" id="KW-1185">Reference proteome</keyword>
<dbReference type="CDD" id="cd00371">
    <property type="entry name" value="HMA"/>
    <property type="match status" value="1"/>
</dbReference>
<dbReference type="AlphaFoldDB" id="A0A517TSH0"/>
<dbReference type="Proteomes" id="UP000317909">
    <property type="component" value="Chromosome"/>
</dbReference>
<dbReference type="RefSeq" id="WP_145430504.1">
    <property type="nucleotide sequence ID" value="NZ_CP036339.1"/>
</dbReference>
<evidence type="ECO:0000259" key="2">
    <source>
        <dbReference type="PROSITE" id="PS50846"/>
    </source>
</evidence>
<dbReference type="Gene3D" id="3.30.70.100">
    <property type="match status" value="1"/>
</dbReference>
<gene>
    <name evidence="3" type="ORF">I41_04790</name>
</gene>